<protein>
    <recommendedName>
        <fullName evidence="2">Alginate export domain-containing protein</fullName>
    </recommendedName>
</protein>
<organism evidence="3 4">
    <name type="scientific">Leptospira ognonensis</name>
    <dbReference type="NCBI Taxonomy" id="2484945"/>
    <lineage>
        <taxon>Bacteria</taxon>
        <taxon>Pseudomonadati</taxon>
        <taxon>Spirochaetota</taxon>
        <taxon>Spirochaetia</taxon>
        <taxon>Leptospirales</taxon>
        <taxon>Leptospiraceae</taxon>
        <taxon>Leptospira</taxon>
    </lineage>
</organism>
<accession>A0A4R9K7J3</accession>
<feature type="chain" id="PRO_5020369811" description="Alginate export domain-containing protein" evidence="1">
    <location>
        <begin position="24"/>
        <end position="599"/>
    </location>
</feature>
<dbReference type="Proteomes" id="UP000297693">
    <property type="component" value="Unassembled WGS sequence"/>
</dbReference>
<comment type="caution">
    <text evidence="3">The sequence shown here is derived from an EMBL/GenBank/DDBJ whole genome shotgun (WGS) entry which is preliminary data.</text>
</comment>
<evidence type="ECO:0000313" key="3">
    <source>
        <dbReference type="EMBL" id="TGL62288.1"/>
    </source>
</evidence>
<feature type="domain" description="Alginate export" evidence="2">
    <location>
        <begin position="69"/>
        <end position="563"/>
    </location>
</feature>
<evidence type="ECO:0000256" key="1">
    <source>
        <dbReference type="SAM" id="SignalP"/>
    </source>
</evidence>
<dbReference type="AlphaFoldDB" id="A0A4R9K7J3"/>
<proteinExistence type="predicted"/>
<name>A0A4R9K7J3_9LEPT</name>
<gene>
    <name evidence="3" type="ORF">EHQ58_03550</name>
</gene>
<sequence>MNLRILSTICLILFSANTVNLFAVEPERYKSPMVEKGIEADYTKHMFLEPELAAKVNKSQQMWINDIIRLGIYLRPREEVRNNLDFNKSSSGYTDRTMQTSSMYLLIDPNPYVTAKITFQDSRVWGGDSPATAGDIRANFFANTPNTSVAGQANTTSLNSTGIREAFVMLKKLPLDLKIQVGRQIWTYGDQRMIGGANWTINGLSYDGARVMFDRPDYKIHFFAARPYWTQSGVNGVVSANDPKANSNAKGSDTTLFGNYNTIKVLDAFVVDLYSINVVRKWIPNTYNSVTGLPNVSADDPLAQTRSKQSQELYTAGFRLTNRTANNFLPKGSAWDWTWESAWQAGFTGRRINEKVAGYALPSTYQNLLTEREKYTGQFHVAQTGYTFFEKLRFGAQIMYASGDKNRSDGSSSTFQTLSTPRFGVIPYYNGVAGLSENIDYKNLISKSVSVTYNSDEWGTFQLSFFQNDKAQRQDAWYAINGAGNSTTNIGEANSSPVSSAKGSTENYADNAYAMPYSLGKHIYNEIDFSWMAVINDNVSIWLGVGYLKAGNSVVNYRNSGMAYNAATNSFELNSDFLLGKNKVARDGSMAYLQVNAAF</sequence>
<dbReference type="InterPro" id="IPR025388">
    <property type="entry name" value="Alginate_export_dom"/>
</dbReference>
<dbReference type="Pfam" id="PF13372">
    <property type="entry name" value="Alginate_exp"/>
    <property type="match status" value="1"/>
</dbReference>
<feature type="signal peptide" evidence="1">
    <location>
        <begin position="1"/>
        <end position="23"/>
    </location>
</feature>
<dbReference type="OrthoDB" id="340926at2"/>
<keyword evidence="1" id="KW-0732">Signal</keyword>
<evidence type="ECO:0000313" key="4">
    <source>
        <dbReference type="Proteomes" id="UP000297693"/>
    </source>
</evidence>
<reference evidence="3" key="1">
    <citation type="journal article" date="2019" name="PLoS Negl. Trop. Dis.">
        <title>Revisiting the worldwide diversity of Leptospira species in the environment.</title>
        <authorList>
            <person name="Vincent A.T."/>
            <person name="Schiettekatte O."/>
            <person name="Bourhy P."/>
            <person name="Veyrier F.J."/>
            <person name="Picardeau M."/>
        </authorList>
    </citation>
    <scope>NUCLEOTIDE SEQUENCE [LARGE SCALE GENOMIC DNA]</scope>
    <source>
        <strain evidence="3">201702476</strain>
    </source>
</reference>
<keyword evidence="4" id="KW-1185">Reference proteome</keyword>
<dbReference type="RefSeq" id="WP_135622050.1">
    <property type="nucleotide sequence ID" value="NZ_RQGD01000010.1"/>
</dbReference>
<dbReference type="EMBL" id="RQGD01000010">
    <property type="protein sequence ID" value="TGL62288.1"/>
    <property type="molecule type" value="Genomic_DNA"/>
</dbReference>
<evidence type="ECO:0000259" key="2">
    <source>
        <dbReference type="Pfam" id="PF13372"/>
    </source>
</evidence>